<organism evidence="1 2">
    <name type="scientific">Candidatus Doudnabacteria bacterium RIFCSPHIGHO2_01_FULL_43_23</name>
    <dbReference type="NCBI Taxonomy" id="1817822"/>
    <lineage>
        <taxon>Bacteria</taxon>
        <taxon>Candidatus Doudnaibacteriota</taxon>
    </lineage>
</organism>
<gene>
    <name evidence="1" type="ORF">A2826_01800</name>
</gene>
<dbReference type="EMBL" id="MFEI01000006">
    <property type="protein sequence ID" value="OGE81624.1"/>
    <property type="molecule type" value="Genomic_DNA"/>
</dbReference>
<comment type="caution">
    <text evidence="1">The sequence shown here is derived from an EMBL/GenBank/DDBJ whole genome shotgun (WGS) entry which is preliminary data.</text>
</comment>
<protein>
    <recommendedName>
        <fullName evidence="3">Addiction module toxin, HicA family</fullName>
    </recommendedName>
</protein>
<dbReference type="Gene3D" id="3.30.920.30">
    <property type="entry name" value="Hypothetical protein"/>
    <property type="match status" value="1"/>
</dbReference>
<dbReference type="AlphaFoldDB" id="A0A1F5NVM9"/>
<proteinExistence type="predicted"/>
<reference evidence="1 2" key="1">
    <citation type="journal article" date="2016" name="Nat. Commun.">
        <title>Thousands of microbial genomes shed light on interconnected biogeochemical processes in an aquifer system.</title>
        <authorList>
            <person name="Anantharaman K."/>
            <person name="Brown C.T."/>
            <person name="Hug L.A."/>
            <person name="Sharon I."/>
            <person name="Castelle C.J."/>
            <person name="Probst A.J."/>
            <person name="Thomas B.C."/>
            <person name="Singh A."/>
            <person name="Wilkins M.J."/>
            <person name="Karaoz U."/>
            <person name="Brodie E.L."/>
            <person name="Williams K.H."/>
            <person name="Hubbard S.S."/>
            <person name="Banfield J.F."/>
        </authorList>
    </citation>
    <scope>NUCLEOTIDE SEQUENCE [LARGE SCALE GENOMIC DNA]</scope>
</reference>
<sequence>MSSRSFSSIKQNDWIKACKKLGLEVSTSSGKGSHCLVKHPRDGRKYTIQKELHKILNQKVFKKLESWGFSESQIWQAL</sequence>
<dbReference type="InterPro" id="IPR038570">
    <property type="entry name" value="HicA_sf"/>
</dbReference>
<evidence type="ECO:0000313" key="2">
    <source>
        <dbReference type="Proteomes" id="UP000177912"/>
    </source>
</evidence>
<evidence type="ECO:0000313" key="1">
    <source>
        <dbReference type="EMBL" id="OGE81624.1"/>
    </source>
</evidence>
<evidence type="ECO:0008006" key="3">
    <source>
        <dbReference type="Google" id="ProtNLM"/>
    </source>
</evidence>
<dbReference type="SUPFAM" id="SSF54786">
    <property type="entry name" value="YcfA/nrd intein domain"/>
    <property type="match status" value="1"/>
</dbReference>
<dbReference type="Proteomes" id="UP000177912">
    <property type="component" value="Unassembled WGS sequence"/>
</dbReference>
<name>A0A1F5NVM9_9BACT</name>
<accession>A0A1F5NVM9</accession>
<dbReference type="STRING" id="1817822.A2826_01800"/>